<dbReference type="GO" id="GO:0015996">
    <property type="term" value="P:chlorophyll catabolic process"/>
    <property type="evidence" value="ECO:0007669"/>
    <property type="project" value="TreeGrafter"/>
</dbReference>
<evidence type="ECO:0000313" key="1">
    <source>
        <dbReference type="EMBL" id="ABB27656.1"/>
    </source>
</evidence>
<dbReference type="SUPFAM" id="SSF51735">
    <property type="entry name" value="NAD(P)-binding Rossmann-fold domains"/>
    <property type="match status" value="1"/>
</dbReference>
<sequence length="306" mass="32833">MTKRSYLHSISYSGYSYAIPSGLKTREKTIGNMQQRHNSLGIVITGGSKGLGFALAARFLAEGDRVVLCARNGERLEAALAALRQQVPTGEVYGIACDVADTAAPPLLAQFAVAKLGNIDRWINNAGTAGLQKRPLWQLAGSDIAETCTTNLAGTMAMCAEAVRVMQRQPSAPQACYHIFNMGFSAVGASFSRSAVPHKASKRGVAEITHFLARELHEAAIRSIGVHELSPGLVLTDLLLRDAPADTRRFLQVVAQTPEAVAAVLAPKIRKVRGLNRTVRYEPLVAMVFRMVAGLPRLLRSASATS</sequence>
<dbReference type="Pfam" id="PF00106">
    <property type="entry name" value="adh_short"/>
    <property type="match status" value="1"/>
</dbReference>
<dbReference type="InterPro" id="IPR052625">
    <property type="entry name" value="Chl_b_Red"/>
</dbReference>
<dbReference type="InterPro" id="IPR002347">
    <property type="entry name" value="SDR_fam"/>
</dbReference>
<dbReference type="PANTHER" id="PTHR24314:SF26">
    <property type="match status" value="1"/>
</dbReference>
<dbReference type="EMBL" id="CP000108">
    <property type="protein sequence ID" value="ABB27656.1"/>
    <property type="molecule type" value="Genomic_DNA"/>
</dbReference>
<dbReference type="GO" id="GO:0034256">
    <property type="term" value="F:chlorophyll(ide) b reductase activity"/>
    <property type="evidence" value="ECO:0007669"/>
    <property type="project" value="TreeGrafter"/>
</dbReference>
<protein>
    <submittedName>
        <fullName evidence="1">Oxidoreductase, short-chain dehydrogenase/reductase family</fullName>
        <ecNumber evidence="1">1.1.1.159</ecNumber>
    </submittedName>
</protein>
<dbReference type="GO" id="GO:0010304">
    <property type="term" value="P:PSII associated light-harvesting complex II catabolic process"/>
    <property type="evidence" value="ECO:0007669"/>
    <property type="project" value="TreeGrafter"/>
</dbReference>
<accession>Q3ATL9</accession>
<dbReference type="AlphaFoldDB" id="Q3ATL9"/>
<dbReference type="CDD" id="cd05233">
    <property type="entry name" value="SDR_c"/>
    <property type="match status" value="1"/>
</dbReference>
<name>Q3ATL9_CHLCH</name>
<proteinExistence type="predicted"/>
<keyword evidence="1" id="KW-0560">Oxidoreductase</keyword>
<dbReference type="eggNOG" id="COG1028">
    <property type="taxonomic scope" value="Bacteria"/>
</dbReference>
<reference evidence="1" key="1">
    <citation type="submission" date="2005-08" db="EMBL/GenBank/DDBJ databases">
        <title>Complete sequence of Chlorobium chlorochromatii CaD3.</title>
        <authorList>
            <person name="Copeland A."/>
            <person name="Lucas S."/>
            <person name="Lapidus A."/>
            <person name="Barry K."/>
            <person name="Detter J.C."/>
            <person name="Glavina T."/>
            <person name="Hammon N."/>
            <person name="Israni S."/>
            <person name="Pitluck S."/>
            <person name="Bryant D."/>
            <person name="Schmutz J."/>
            <person name="Larimer F."/>
            <person name="Land M."/>
            <person name="Kyrpides N."/>
            <person name="Ivanova N."/>
            <person name="Richardson P."/>
        </authorList>
    </citation>
    <scope>NUCLEOTIDE SEQUENCE [LARGE SCALE GENOMIC DNA]</scope>
    <source>
        <strain evidence="1">CaD3</strain>
    </source>
</reference>
<dbReference type="KEGG" id="cch:Cag_0383"/>
<dbReference type="HOGENOM" id="CLU_010194_2_4_10"/>
<dbReference type="InterPro" id="IPR036291">
    <property type="entry name" value="NAD(P)-bd_dom_sf"/>
</dbReference>
<dbReference type="PRINTS" id="PR00081">
    <property type="entry name" value="GDHRDH"/>
</dbReference>
<dbReference type="EC" id="1.1.1.159" evidence="1"/>
<dbReference type="PANTHER" id="PTHR24314">
    <property type="entry name" value="NON-SPECIFIC LIPID TRANSFER PROTEIN-RELATED"/>
    <property type="match status" value="1"/>
</dbReference>
<dbReference type="Gene3D" id="3.40.50.720">
    <property type="entry name" value="NAD(P)-binding Rossmann-like Domain"/>
    <property type="match status" value="1"/>
</dbReference>
<dbReference type="STRING" id="340177.Cag_0383"/>
<organism evidence="1">
    <name type="scientific">Chlorobium chlorochromatii (strain CaD3)</name>
    <dbReference type="NCBI Taxonomy" id="340177"/>
    <lineage>
        <taxon>Bacteria</taxon>
        <taxon>Pseudomonadati</taxon>
        <taxon>Chlorobiota</taxon>
        <taxon>Chlorobiia</taxon>
        <taxon>Chlorobiales</taxon>
        <taxon>Chlorobiaceae</taxon>
        <taxon>Chlorobium/Pelodictyon group</taxon>
        <taxon>Chlorobium</taxon>
    </lineage>
</organism>
<gene>
    <name evidence="1" type="ordered locus">Cag_0383</name>
</gene>
<dbReference type="GO" id="GO:0008709">
    <property type="term" value="F:cholate 7-alpha-dehydrogenase (NAD+) activity"/>
    <property type="evidence" value="ECO:0007669"/>
    <property type="project" value="UniProtKB-EC"/>
</dbReference>